<dbReference type="Proteomes" id="UP000196027">
    <property type="component" value="Chromosome"/>
</dbReference>
<dbReference type="KEGG" id="ome:OLMES_2159"/>
<keyword evidence="2" id="KW-1185">Reference proteome</keyword>
<protein>
    <submittedName>
        <fullName evidence="1">Uncharacterized protein</fullName>
    </submittedName>
</protein>
<evidence type="ECO:0000313" key="1">
    <source>
        <dbReference type="EMBL" id="ARU56229.1"/>
    </source>
</evidence>
<organism evidence="1 2">
    <name type="scientific">Oleiphilus messinensis</name>
    <dbReference type="NCBI Taxonomy" id="141451"/>
    <lineage>
        <taxon>Bacteria</taxon>
        <taxon>Pseudomonadati</taxon>
        <taxon>Pseudomonadota</taxon>
        <taxon>Gammaproteobacteria</taxon>
        <taxon>Oceanospirillales</taxon>
        <taxon>Oleiphilaceae</taxon>
        <taxon>Oleiphilus</taxon>
    </lineage>
</organism>
<sequence>MQGSWATKLVVLFAFRMILHTKLNYRNIALHADNAGTESVACRLRSGQYRYYVWLGFIDIKQAARLAHSKPVKLKVWAYHKCENDSRVELKSDDHVQGCLVDNVVFCVLNEGRLRIV</sequence>
<reference evidence="1 2" key="1">
    <citation type="submission" date="2017-05" db="EMBL/GenBank/DDBJ databases">
        <title>Genomic insights into alkan degradation activity of Oleiphilus messinensis.</title>
        <authorList>
            <person name="Kozyavkin S.A."/>
            <person name="Slesarev A.I."/>
            <person name="Golyshin P.N."/>
            <person name="Korzhenkov A."/>
            <person name="Golyshina O.N."/>
            <person name="Toshchakov S.V."/>
        </authorList>
    </citation>
    <scope>NUCLEOTIDE SEQUENCE [LARGE SCALE GENOMIC DNA]</scope>
    <source>
        <strain evidence="1 2">ME102</strain>
    </source>
</reference>
<accession>A0A1Y0I7Q7</accession>
<dbReference type="EMBL" id="CP021425">
    <property type="protein sequence ID" value="ARU56229.1"/>
    <property type="molecule type" value="Genomic_DNA"/>
</dbReference>
<evidence type="ECO:0000313" key="2">
    <source>
        <dbReference type="Proteomes" id="UP000196027"/>
    </source>
</evidence>
<name>A0A1Y0I7Q7_9GAMM</name>
<gene>
    <name evidence="1" type="ORF">OLMES_2159</name>
</gene>
<dbReference type="AlphaFoldDB" id="A0A1Y0I7Q7"/>
<proteinExistence type="predicted"/>